<protein>
    <submittedName>
        <fullName evidence="1">Uncharacterized protein</fullName>
    </submittedName>
</protein>
<sequence>MAIIAAQSVPVAGLAEIVWGAAAGGGDEAPVGGGLLLLVRNIGAGSLTATIATPRTVRGIPIADVALTVAAGDVAAVPMDTVYRSPSTGRASITYDVATDAEVAVLRVAR</sequence>
<dbReference type="Proteomes" id="UP000237846">
    <property type="component" value="Unassembled WGS sequence"/>
</dbReference>
<evidence type="ECO:0000313" key="1">
    <source>
        <dbReference type="EMBL" id="PRX90825.1"/>
    </source>
</evidence>
<accession>A0A2T0PPJ3</accession>
<evidence type="ECO:0000313" key="2">
    <source>
        <dbReference type="Proteomes" id="UP000237846"/>
    </source>
</evidence>
<reference evidence="1 2" key="1">
    <citation type="submission" date="2018-03" db="EMBL/GenBank/DDBJ databases">
        <title>Genomic Encyclopedia of Archaeal and Bacterial Type Strains, Phase II (KMG-II): from individual species to whole genera.</title>
        <authorList>
            <person name="Goeker M."/>
        </authorList>
    </citation>
    <scope>NUCLEOTIDE SEQUENCE [LARGE SCALE GENOMIC DNA]</scope>
    <source>
        <strain evidence="1 2">DSM 45601</strain>
    </source>
</reference>
<organism evidence="1 2">
    <name type="scientific">Allonocardiopsis opalescens</name>
    <dbReference type="NCBI Taxonomy" id="1144618"/>
    <lineage>
        <taxon>Bacteria</taxon>
        <taxon>Bacillati</taxon>
        <taxon>Actinomycetota</taxon>
        <taxon>Actinomycetes</taxon>
        <taxon>Streptosporangiales</taxon>
        <taxon>Allonocardiopsis</taxon>
    </lineage>
</organism>
<proteinExistence type="predicted"/>
<keyword evidence="2" id="KW-1185">Reference proteome</keyword>
<dbReference type="EMBL" id="PVZC01000016">
    <property type="protein sequence ID" value="PRX90825.1"/>
    <property type="molecule type" value="Genomic_DNA"/>
</dbReference>
<dbReference type="RefSeq" id="WP_106253775.1">
    <property type="nucleotide sequence ID" value="NZ_PVZC01000016.1"/>
</dbReference>
<name>A0A2T0PPJ3_9ACTN</name>
<comment type="caution">
    <text evidence="1">The sequence shown here is derived from an EMBL/GenBank/DDBJ whole genome shotgun (WGS) entry which is preliminary data.</text>
</comment>
<gene>
    <name evidence="1" type="ORF">CLV72_11621</name>
</gene>
<dbReference type="OrthoDB" id="4335733at2"/>
<dbReference type="AlphaFoldDB" id="A0A2T0PPJ3"/>